<accession>A0A1M5JPS1</accession>
<sequence>MEFKTEFDTLEKIYQDMCHKATNPKNFFFTSRYAHLRSMVKDVALIGETSLNNYVDVLMGEKDLPHFAQVKLYMCYPERYLKAKKDESLSPEKKKKIRHMLEQTVSLGFIVHLFLVAEPCREKNFSRIEMQGVEKEWASRILRTDRVLRQYNIGVRKMPGKIFDAFYKEYIEPFITRELHITGWLKKKRHYDFFHKLFFSGALLGLEIDFATRMLHD</sequence>
<protein>
    <submittedName>
        <fullName evidence="1">Uncharacterized protein</fullName>
    </submittedName>
</protein>
<keyword evidence="2" id="KW-1185">Reference proteome</keyword>
<dbReference type="AlphaFoldDB" id="A0A1M5JPS1"/>
<reference evidence="2" key="1">
    <citation type="submission" date="2016-11" db="EMBL/GenBank/DDBJ databases">
        <authorList>
            <person name="Varghese N."/>
            <person name="Submissions S."/>
        </authorList>
    </citation>
    <scope>NUCLEOTIDE SEQUENCE [LARGE SCALE GENOMIC DNA]</scope>
    <source>
        <strain evidence="2">DSM 11003</strain>
    </source>
</reference>
<gene>
    <name evidence="1" type="ORF">SAMN02745221_00166</name>
</gene>
<proteinExistence type="predicted"/>
<dbReference type="STRING" id="1123382.SAMN02745221_00166"/>
<dbReference type="Proteomes" id="UP000242329">
    <property type="component" value="Unassembled WGS sequence"/>
</dbReference>
<organism evidence="1 2">
    <name type="scientific">Thermosyntropha lipolytica DSM 11003</name>
    <dbReference type="NCBI Taxonomy" id="1123382"/>
    <lineage>
        <taxon>Bacteria</taxon>
        <taxon>Bacillati</taxon>
        <taxon>Bacillota</taxon>
        <taxon>Clostridia</taxon>
        <taxon>Eubacteriales</taxon>
        <taxon>Syntrophomonadaceae</taxon>
        <taxon>Thermosyntropha</taxon>
    </lineage>
</organism>
<evidence type="ECO:0000313" key="2">
    <source>
        <dbReference type="Proteomes" id="UP000242329"/>
    </source>
</evidence>
<dbReference type="RefSeq" id="WP_073088998.1">
    <property type="nucleotide sequence ID" value="NZ_FQWY01000003.1"/>
</dbReference>
<evidence type="ECO:0000313" key="1">
    <source>
        <dbReference type="EMBL" id="SHG42290.1"/>
    </source>
</evidence>
<name>A0A1M5JPS1_9FIRM</name>
<dbReference type="EMBL" id="FQWY01000003">
    <property type="protein sequence ID" value="SHG42290.1"/>
    <property type="molecule type" value="Genomic_DNA"/>
</dbReference>